<dbReference type="InterPro" id="IPR050107">
    <property type="entry name" value="ABC_carbohydrate_import_ATPase"/>
</dbReference>
<dbReference type="PROSITE" id="PS50893">
    <property type="entry name" value="ABC_TRANSPORTER_2"/>
    <property type="match status" value="2"/>
</dbReference>
<dbReference type="AlphaFoldDB" id="A0A5N0UYJ7"/>
<keyword evidence="4 6" id="KW-0067">ATP-binding</keyword>
<dbReference type="SUPFAM" id="SSF52540">
    <property type="entry name" value="P-loop containing nucleoside triphosphate hydrolases"/>
    <property type="match status" value="2"/>
</dbReference>
<dbReference type="Pfam" id="PF00005">
    <property type="entry name" value="ABC_tran"/>
    <property type="match status" value="2"/>
</dbReference>
<feature type="domain" description="ABC transporter" evidence="5">
    <location>
        <begin position="16"/>
        <end position="258"/>
    </location>
</feature>
<evidence type="ECO:0000256" key="4">
    <source>
        <dbReference type="ARBA" id="ARBA00022840"/>
    </source>
</evidence>
<dbReference type="Gene3D" id="3.40.50.300">
    <property type="entry name" value="P-loop containing nucleotide triphosphate hydrolases"/>
    <property type="match status" value="2"/>
</dbReference>
<dbReference type="PANTHER" id="PTHR43790:SF9">
    <property type="entry name" value="GALACTOFURANOSE TRANSPORTER ATP-BINDING PROTEIN YTFR"/>
    <property type="match status" value="1"/>
</dbReference>
<dbReference type="PROSITE" id="PS00211">
    <property type="entry name" value="ABC_TRANSPORTER_1"/>
    <property type="match status" value="1"/>
</dbReference>
<dbReference type="EMBL" id="VMNW02000033">
    <property type="protein sequence ID" value="KAA9158714.1"/>
    <property type="molecule type" value="Genomic_DNA"/>
</dbReference>
<proteinExistence type="predicted"/>
<dbReference type="OrthoDB" id="3651648at2"/>
<sequence>MTGSVPRLPGDGEPRLRVEAVSKTFGSNRALREVELDVVPGEIHGLVGQNGSGKSTLAKVLTGYHGPDPGGRVFVDGAPLRLPVRPLEARARGLTVVHQSLGLVNDRTVVENLRLGRFRARRMSRRIHWREERDAARAALERLGLDVPLEVKVGALNEEDRATVAIARALQDAQDGTGVIIFDESTRSLTRESLEHFYKLLDSVVATGTSVLLITHRLEEVLDATDRVTVLRDGVSVECGLPTKGLSEADLVRTLLGRELLGLAREKHTAPAETGQPVRIEGLSGQVARDVDVSVAPGEIVGVTGIAGSGHDEVPYLVSGVRKATAGRMWLGGKELALSKMDAAAAIAAGVALVPEGREREGLALEMTVAENVLLADRSCRRGAMAPRRRRAERALVGQWIERLDVRPPAGDLPAGKLSGGNQQKVLLAKWLATNPDLLVLHEPTQAVDVGARHAIVAAVRAAADAGCAVLVSSSDENELSLLCDRVVIFRDGAAQPDPLDHPSADDIVQAIYSGGKRRLRA</sequence>
<keyword evidence="2" id="KW-0677">Repeat</keyword>
<evidence type="ECO:0000256" key="2">
    <source>
        <dbReference type="ARBA" id="ARBA00022737"/>
    </source>
</evidence>
<dbReference type="PANTHER" id="PTHR43790">
    <property type="entry name" value="CARBOHYDRATE TRANSPORT ATP-BINDING PROTEIN MG119-RELATED"/>
    <property type="match status" value="1"/>
</dbReference>
<dbReference type="Proteomes" id="UP000319769">
    <property type="component" value="Unassembled WGS sequence"/>
</dbReference>
<dbReference type="InterPro" id="IPR027417">
    <property type="entry name" value="P-loop_NTPase"/>
</dbReference>
<dbReference type="InterPro" id="IPR017871">
    <property type="entry name" value="ABC_transporter-like_CS"/>
</dbReference>
<dbReference type="GO" id="GO:0005524">
    <property type="term" value="F:ATP binding"/>
    <property type="evidence" value="ECO:0007669"/>
    <property type="project" value="UniProtKB-KW"/>
</dbReference>
<organism evidence="6 7">
    <name type="scientific">Amycolatopsis acidicola</name>
    <dbReference type="NCBI Taxonomy" id="2596893"/>
    <lineage>
        <taxon>Bacteria</taxon>
        <taxon>Bacillati</taxon>
        <taxon>Actinomycetota</taxon>
        <taxon>Actinomycetes</taxon>
        <taxon>Pseudonocardiales</taxon>
        <taxon>Pseudonocardiaceae</taxon>
        <taxon>Amycolatopsis</taxon>
    </lineage>
</organism>
<evidence type="ECO:0000256" key="1">
    <source>
        <dbReference type="ARBA" id="ARBA00022448"/>
    </source>
</evidence>
<dbReference type="CDD" id="cd03216">
    <property type="entry name" value="ABC_Carb_Monos_I"/>
    <property type="match status" value="1"/>
</dbReference>
<dbReference type="SMART" id="SM00382">
    <property type="entry name" value="AAA"/>
    <property type="match status" value="2"/>
</dbReference>
<evidence type="ECO:0000256" key="3">
    <source>
        <dbReference type="ARBA" id="ARBA00022741"/>
    </source>
</evidence>
<dbReference type="InterPro" id="IPR003593">
    <property type="entry name" value="AAA+_ATPase"/>
</dbReference>
<evidence type="ECO:0000313" key="7">
    <source>
        <dbReference type="Proteomes" id="UP000319769"/>
    </source>
</evidence>
<dbReference type="RefSeq" id="WP_144750952.1">
    <property type="nucleotide sequence ID" value="NZ_VMNW02000033.1"/>
</dbReference>
<keyword evidence="3" id="KW-0547">Nucleotide-binding</keyword>
<gene>
    <name evidence="6" type="ORF">FPZ12_021880</name>
</gene>
<name>A0A5N0UYJ7_9PSEU</name>
<dbReference type="InterPro" id="IPR003439">
    <property type="entry name" value="ABC_transporter-like_ATP-bd"/>
</dbReference>
<evidence type="ECO:0000313" key="6">
    <source>
        <dbReference type="EMBL" id="KAA9158714.1"/>
    </source>
</evidence>
<evidence type="ECO:0000259" key="5">
    <source>
        <dbReference type="PROSITE" id="PS50893"/>
    </source>
</evidence>
<keyword evidence="7" id="KW-1185">Reference proteome</keyword>
<accession>A0A5N0UYJ7</accession>
<comment type="caution">
    <text evidence="6">The sequence shown here is derived from an EMBL/GenBank/DDBJ whole genome shotgun (WGS) entry which is preliminary data.</text>
</comment>
<feature type="domain" description="ABC transporter" evidence="5">
    <location>
        <begin position="272"/>
        <end position="517"/>
    </location>
</feature>
<keyword evidence="1" id="KW-0813">Transport</keyword>
<reference evidence="6" key="1">
    <citation type="submission" date="2019-09" db="EMBL/GenBank/DDBJ databases">
        <authorList>
            <person name="Teo W.F.A."/>
            <person name="Duangmal K."/>
        </authorList>
    </citation>
    <scope>NUCLEOTIDE SEQUENCE [LARGE SCALE GENOMIC DNA]</scope>
    <source>
        <strain evidence="6">K81G1</strain>
    </source>
</reference>
<protein>
    <submittedName>
        <fullName evidence="6">Sugar ABC transporter ATP-binding protein</fullName>
    </submittedName>
</protein>
<dbReference type="GO" id="GO:0016887">
    <property type="term" value="F:ATP hydrolysis activity"/>
    <property type="evidence" value="ECO:0007669"/>
    <property type="project" value="InterPro"/>
</dbReference>